<organism evidence="2 3">
    <name type="scientific">Trinickia symbiotica</name>
    <dbReference type="NCBI Taxonomy" id="863227"/>
    <lineage>
        <taxon>Bacteria</taxon>
        <taxon>Pseudomonadati</taxon>
        <taxon>Pseudomonadota</taxon>
        <taxon>Betaproteobacteria</taxon>
        <taxon>Burkholderiales</taxon>
        <taxon>Burkholderiaceae</taxon>
        <taxon>Trinickia</taxon>
    </lineage>
</organism>
<dbReference type="Pfam" id="PF13480">
    <property type="entry name" value="Acetyltransf_6"/>
    <property type="match status" value="1"/>
</dbReference>
<keyword evidence="2" id="KW-0808">Transferase</keyword>
<dbReference type="GO" id="GO:0016740">
    <property type="term" value="F:transferase activity"/>
    <property type="evidence" value="ECO:0007669"/>
    <property type="project" value="UniProtKB-KW"/>
</dbReference>
<dbReference type="Gene3D" id="3.40.630.30">
    <property type="match status" value="1"/>
</dbReference>
<reference evidence="2 3" key="1">
    <citation type="submission" date="2018-03" db="EMBL/GenBank/DDBJ databases">
        <title>Whole genome analyses suggest that Burkholderia sensu lato contains two further novel genera in the rhizoxinica-symbiotica group Mycetohabitans gen. nov., and Trinickia gen. nov.: implications for the evolution of diazotrophy and nodulation in the Burkholderiaceae.</title>
        <authorList>
            <person name="Estrada De Los Santos P."/>
            <person name="Palmer M."/>
            <person name="Chavez-Ramirez B."/>
            <person name="Steenkamp E.T."/>
            <person name="Hirsch A.M."/>
            <person name="Manyaka P."/>
            <person name="Maluk M."/>
            <person name="Lafos M."/>
            <person name="Crook M."/>
            <person name="Gross E."/>
            <person name="Simon M.F."/>
            <person name="Bueno Dos Reis Junior F."/>
            <person name="Poole P.S."/>
            <person name="Venter S.N."/>
            <person name="James E.K."/>
        </authorList>
    </citation>
    <scope>NUCLEOTIDE SEQUENCE [LARGE SCALE GENOMIC DNA]</scope>
    <source>
        <strain evidence="2 3">JPY-366</strain>
    </source>
</reference>
<dbReference type="InterPro" id="IPR016181">
    <property type="entry name" value="Acyl_CoA_acyltransferase"/>
</dbReference>
<dbReference type="InterPro" id="IPR038740">
    <property type="entry name" value="BioF2-like_GNAT_dom"/>
</dbReference>
<sequence>MTSAYDQQVLPRQSLRIMAALSAPSAYSPAVDRLAPPSIFHEPWWLDLATGGRWAMARVMHGNQVLGEMPYYLARKGVWRVSPLPPLTRTLGPVIRPMGLDAAHELRHRLRVTSQLIEQLPAVDSFFQVFDCHVQDAVAFALHGFTVSARYTFQVGAPSTATDVWDRMHSKTRNAIRNASRTLKVQPFDAPSQFLQFYESNLASRSRSNAYGSDAMSALLHATLERRAGRLIGAYDSGGLVGAIGLVWDRHTMYYLLSSRAARAHSGAISLLLWTAIQDAIERKLTFDFDGFAGASGFNFLNGFGGTLRQRLGVERLSTGYALAQTLKRRIVDGPRPVFMPNL</sequence>
<evidence type="ECO:0000313" key="3">
    <source>
        <dbReference type="Proteomes" id="UP000240638"/>
    </source>
</evidence>
<accession>A0A2T3XVN4</accession>
<proteinExistence type="predicted"/>
<feature type="domain" description="BioF2-like acetyltransferase" evidence="1">
    <location>
        <begin position="170"/>
        <end position="289"/>
    </location>
</feature>
<dbReference type="EMBL" id="PYUC01000005">
    <property type="protein sequence ID" value="PTB20583.1"/>
    <property type="molecule type" value="Genomic_DNA"/>
</dbReference>
<comment type="caution">
    <text evidence="2">The sequence shown here is derived from an EMBL/GenBank/DDBJ whole genome shotgun (WGS) entry which is preliminary data.</text>
</comment>
<dbReference type="AlphaFoldDB" id="A0A2T3XVN4"/>
<gene>
    <name evidence="2" type="ORF">C9I57_12165</name>
</gene>
<protein>
    <submittedName>
        <fullName evidence="2">GNAT family N-acetyltransferase</fullName>
    </submittedName>
</protein>
<dbReference type="SUPFAM" id="SSF55729">
    <property type="entry name" value="Acyl-CoA N-acyltransferases (Nat)"/>
    <property type="match status" value="1"/>
</dbReference>
<evidence type="ECO:0000313" key="2">
    <source>
        <dbReference type="EMBL" id="PTB20583.1"/>
    </source>
</evidence>
<dbReference type="Proteomes" id="UP000240638">
    <property type="component" value="Unassembled WGS sequence"/>
</dbReference>
<evidence type="ECO:0000259" key="1">
    <source>
        <dbReference type="Pfam" id="PF13480"/>
    </source>
</evidence>
<name>A0A2T3XVN4_9BURK</name>